<gene>
    <name evidence="2" type="ORF">Tbon_08595</name>
</gene>
<reference evidence="2 3" key="1">
    <citation type="submission" date="2019-10" db="EMBL/GenBank/DDBJ databases">
        <title>Thermopilla bonchosmolovskayae gen. nov., sp. nov., a moderately thermophilic Chloroflexi bacterium from a Chukotka hot spring (Arctic, Russia), representing a novel classis Thermopillaia, which include previously uncultivated lineage OLB14.</title>
        <authorList>
            <person name="Kochetkova T.V."/>
            <person name="Zayulina K.S."/>
            <person name="Zhigarkov V.S."/>
            <person name="Minaev N.V."/>
            <person name="Novikov A."/>
            <person name="Toshchakov S.V."/>
            <person name="Elcheninov A.G."/>
            <person name="Kublanov I.V."/>
        </authorList>
    </citation>
    <scope>NUCLEOTIDE SEQUENCE [LARGE SCALE GENOMIC DNA]</scope>
    <source>
        <strain evidence="2 3">3753O</strain>
    </source>
</reference>
<dbReference type="PANTHER" id="PTHR41386">
    <property type="entry name" value="INTEGRAL MEMBRANE PROTEIN-RELATED"/>
    <property type="match status" value="1"/>
</dbReference>
<feature type="transmembrane region" description="Helical" evidence="1">
    <location>
        <begin position="52"/>
        <end position="75"/>
    </location>
</feature>
<feature type="transmembrane region" description="Helical" evidence="1">
    <location>
        <begin position="87"/>
        <end position="112"/>
    </location>
</feature>
<protein>
    <submittedName>
        <fullName evidence="2">DUF1003 domain-containing protein</fullName>
    </submittedName>
</protein>
<keyword evidence="3" id="KW-1185">Reference proteome</keyword>
<keyword evidence="1" id="KW-0812">Transmembrane</keyword>
<evidence type="ECO:0000313" key="2">
    <source>
        <dbReference type="EMBL" id="QFG03353.1"/>
    </source>
</evidence>
<dbReference type="PANTHER" id="PTHR41386:SF1">
    <property type="entry name" value="MEMBRANE PROTEIN"/>
    <property type="match status" value="1"/>
</dbReference>
<sequence length="164" mass="18443">MRPDHALESAARAVERYADPARPLVHPQQIIAAIRREESAASRANGWLADHIVGLAGTMAFFHFLWLLIAGWALWQSGILHNRGFDPYPYSFLFFILGGIMQSLFVPTMLTASNRAAERDRIKDEADHRAWSHLYQVNDDQLRLLQEIRDLLAAARPASGPAAE</sequence>
<name>A0ABX6C2Q9_9CHLR</name>
<evidence type="ECO:0000256" key="1">
    <source>
        <dbReference type="SAM" id="Phobius"/>
    </source>
</evidence>
<keyword evidence="1" id="KW-0472">Membrane</keyword>
<accession>A0ABX6C2Q9</accession>
<dbReference type="EMBL" id="CP042829">
    <property type="protein sequence ID" value="QFG03353.1"/>
    <property type="molecule type" value="Genomic_DNA"/>
</dbReference>
<keyword evidence="1" id="KW-1133">Transmembrane helix</keyword>
<evidence type="ECO:0000313" key="3">
    <source>
        <dbReference type="Proteomes" id="UP000326331"/>
    </source>
</evidence>
<dbReference type="Proteomes" id="UP000326331">
    <property type="component" value="Chromosome"/>
</dbReference>
<dbReference type="InterPro" id="IPR010406">
    <property type="entry name" value="DUF1003"/>
</dbReference>
<dbReference type="RefSeq" id="WP_158067316.1">
    <property type="nucleotide sequence ID" value="NZ_CP042829.1"/>
</dbReference>
<dbReference type="Pfam" id="PF06210">
    <property type="entry name" value="DUF1003"/>
    <property type="match status" value="1"/>
</dbReference>
<organism evidence="2 3">
    <name type="scientific">Tepidiforma bonchosmolovskayae</name>
    <dbReference type="NCBI Taxonomy" id="2601677"/>
    <lineage>
        <taxon>Bacteria</taxon>
        <taxon>Bacillati</taxon>
        <taxon>Chloroflexota</taxon>
        <taxon>Tepidiformia</taxon>
        <taxon>Tepidiformales</taxon>
        <taxon>Tepidiformaceae</taxon>
        <taxon>Tepidiforma</taxon>
    </lineage>
</organism>
<proteinExistence type="predicted"/>